<dbReference type="EC" id="4.2.1.1" evidence="13"/>
<dbReference type="GO" id="GO:0009617">
    <property type="term" value="P:response to bacterium"/>
    <property type="evidence" value="ECO:0007669"/>
    <property type="project" value="Ensembl"/>
</dbReference>
<evidence type="ECO:0000256" key="9">
    <source>
        <dbReference type="ARBA" id="ARBA00022990"/>
    </source>
</evidence>
<keyword evidence="6" id="KW-0597">Phosphoprotein</keyword>
<evidence type="ECO:0000256" key="6">
    <source>
        <dbReference type="ARBA" id="ARBA00022553"/>
    </source>
</evidence>
<dbReference type="GO" id="GO:0004089">
    <property type="term" value="F:carbonate dehydratase activity"/>
    <property type="evidence" value="ECO:0007669"/>
    <property type="project" value="UniProtKB-UniRule"/>
</dbReference>
<dbReference type="Proteomes" id="UP000472273">
    <property type="component" value="Unplaced"/>
</dbReference>
<dbReference type="Gene3D" id="3.10.200.10">
    <property type="entry name" value="Alpha carbonic anhydrase"/>
    <property type="match status" value="1"/>
</dbReference>
<evidence type="ECO:0000256" key="13">
    <source>
        <dbReference type="RuleBase" id="RU367011"/>
    </source>
</evidence>
<organism evidence="15 16">
    <name type="scientific">Pseudonaja textilis</name>
    <name type="common">Eastern brown snake</name>
    <dbReference type="NCBI Taxonomy" id="8673"/>
    <lineage>
        <taxon>Eukaryota</taxon>
        <taxon>Metazoa</taxon>
        <taxon>Chordata</taxon>
        <taxon>Craniata</taxon>
        <taxon>Vertebrata</taxon>
        <taxon>Euteleostomi</taxon>
        <taxon>Lepidosauria</taxon>
        <taxon>Squamata</taxon>
        <taxon>Bifurcata</taxon>
        <taxon>Unidentata</taxon>
        <taxon>Episquamata</taxon>
        <taxon>Toxicofera</taxon>
        <taxon>Serpentes</taxon>
        <taxon>Colubroidea</taxon>
        <taxon>Elapidae</taxon>
        <taxon>Hydrophiinae</taxon>
        <taxon>Pseudonaja</taxon>
    </lineage>
</organism>
<reference evidence="15" key="2">
    <citation type="submission" date="2025-09" db="UniProtKB">
        <authorList>
            <consortium name="Ensembl"/>
        </authorList>
    </citation>
    <scope>IDENTIFICATION</scope>
</reference>
<accession>A0A670YGI0</accession>
<dbReference type="SMART" id="SM01057">
    <property type="entry name" value="Carb_anhydrase"/>
    <property type="match status" value="1"/>
</dbReference>
<evidence type="ECO:0000256" key="1">
    <source>
        <dbReference type="ARBA" id="ARBA00001947"/>
    </source>
</evidence>
<dbReference type="PROSITE" id="PS00162">
    <property type="entry name" value="ALPHA_CA_1"/>
    <property type="match status" value="1"/>
</dbReference>
<evidence type="ECO:0000256" key="7">
    <source>
        <dbReference type="ARBA" id="ARBA00022723"/>
    </source>
</evidence>
<comment type="similarity">
    <text evidence="4 13">Belongs to the alpha-carbonic anhydrase family.</text>
</comment>
<dbReference type="GO" id="GO:0005829">
    <property type="term" value="C:cytosol"/>
    <property type="evidence" value="ECO:0007669"/>
    <property type="project" value="Ensembl"/>
</dbReference>
<dbReference type="SUPFAM" id="SSF51069">
    <property type="entry name" value="Carbonic anhydrase"/>
    <property type="match status" value="1"/>
</dbReference>
<evidence type="ECO:0000256" key="4">
    <source>
        <dbReference type="ARBA" id="ARBA00010718"/>
    </source>
</evidence>
<comment type="subcellular location">
    <subcellularLocation>
        <location evidence="3">Cytoplasm</location>
    </subcellularLocation>
</comment>
<dbReference type="PROSITE" id="PS51144">
    <property type="entry name" value="ALPHA_CA_2"/>
    <property type="match status" value="1"/>
</dbReference>
<evidence type="ECO:0000313" key="16">
    <source>
        <dbReference type="Proteomes" id="UP000472273"/>
    </source>
</evidence>
<keyword evidence="11 13" id="KW-0456">Lyase</keyword>
<dbReference type="Pfam" id="PF00194">
    <property type="entry name" value="Carb_anhydrase"/>
    <property type="match status" value="1"/>
</dbReference>
<evidence type="ECO:0000256" key="10">
    <source>
        <dbReference type="ARBA" id="ARBA00023206"/>
    </source>
</evidence>
<evidence type="ECO:0000313" key="15">
    <source>
        <dbReference type="Ensembl" id="ENSPTXP00000008592.1"/>
    </source>
</evidence>
<evidence type="ECO:0000256" key="3">
    <source>
        <dbReference type="ARBA" id="ARBA00004496"/>
    </source>
</evidence>
<evidence type="ECO:0000256" key="12">
    <source>
        <dbReference type="ARBA" id="ARBA00048348"/>
    </source>
</evidence>
<dbReference type="OMA" id="DRWHESY"/>
<sequence>MQKSACVKISRDSHWNFMATFWELLPYDTEYDTPLPWHVSLPGPDNWHVSYPIAKGNNQSPVAILSKDVFKDPALLPWFTGYDPGAAKNIRNTGKILRIAFDDTFDRSVLRGGPLSGIYRLRQLQIHWGSTSDKGSEHVVDAKRHAGEIHLVHWNSSYSNYADALRKTDGVAIIAILMQVGKNPKPEMKRIIEEIDAIKTKGKEAPFPNFDPSILFPQNRSYYTYQGSFTMPPCEECVTWIVMKEPISVDEQQMLKLRSLSSNSAEDPHCPLQDNWRPLQPLNNRMIRSTCQ</sequence>
<evidence type="ECO:0000256" key="5">
    <source>
        <dbReference type="ARBA" id="ARBA00022490"/>
    </source>
</evidence>
<keyword evidence="10" id="KW-0318">Glutathionylation</keyword>
<keyword evidence="5" id="KW-0963">Cytoplasm</keyword>
<dbReference type="Ensembl" id="ENSPTXT00000008894.1">
    <property type="protein sequence ID" value="ENSPTXP00000008592.1"/>
    <property type="gene ID" value="ENSPTXG00000006222.1"/>
</dbReference>
<dbReference type="PANTHER" id="PTHR18952">
    <property type="entry name" value="CARBONIC ANHYDRASE"/>
    <property type="match status" value="1"/>
</dbReference>
<dbReference type="InterPro" id="IPR018338">
    <property type="entry name" value="Carbonic_anhydrase_a-class_CS"/>
</dbReference>
<evidence type="ECO:0000259" key="14">
    <source>
        <dbReference type="PROSITE" id="PS51144"/>
    </source>
</evidence>
<dbReference type="AlphaFoldDB" id="A0A670YGI0"/>
<comment type="cofactor">
    <cofactor evidence="1 13">
        <name>Zn(2+)</name>
        <dbReference type="ChEBI" id="CHEBI:29105"/>
    </cofactor>
</comment>
<dbReference type="InterPro" id="IPR001148">
    <property type="entry name" value="CA_dom"/>
</dbReference>
<protein>
    <recommendedName>
        <fullName evidence="13">Carbonic anhydrase</fullName>
        <ecNumber evidence="13">4.2.1.1</ecNumber>
    </recommendedName>
</protein>
<comment type="catalytic activity">
    <reaction evidence="12 13">
        <text>hydrogencarbonate + H(+) = CO2 + H2O</text>
        <dbReference type="Rhea" id="RHEA:10748"/>
        <dbReference type="ChEBI" id="CHEBI:15377"/>
        <dbReference type="ChEBI" id="CHEBI:15378"/>
        <dbReference type="ChEBI" id="CHEBI:16526"/>
        <dbReference type="ChEBI" id="CHEBI:17544"/>
        <dbReference type="EC" id="4.2.1.1"/>
    </reaction>
</comment>
<keyword evidence="8 13" id="KW-0862">Zinc</keyword>
<dbReference type="GO" id="GO:0016151">
    <property type="term" value="F:nickel cation binding"/>
    <property type="evidence" value="ECO:0007669"/>
    <property type="project" value="Ensembl"/>
</dbReference>
<proteinExistence type="inferred from homology"/>
<feature type="domain" description="Alpha-carbonic anhydrase" evidence="14">
    <location>
        <begin position="35"/>
        <end position="291"/>
    </location>
</feature>
<keyword evidence="9" id="KW-0007">Acetylation</keyword>
<evidence type="ECO:0000256" key="11">
    <source>
        <dbReference type="ARBA" id="ARBA00023239"/>
    </source>
</evidence>
<evidence type="ECO:0000256" key="2">
    <source>
        <dbReference type="ARBA" id="ARBA00002904"/>
    </source>
</evidence>
<name>A0A670YGI0_PSETE</name>
<dbReference type="InterPro" id="IPR036398">
    <property type="entry name" value="CA_dom_sf"/>
</dbReference>
<gene>
    <name evidence="15" type="primary">CA3</name>
</gene>
<reference evidence="15" key="1">
    <citation type="submission" date="2025-08" db="UniProtKB">
        <authorList>
            <consortium name="Ensembl"/>
        </authorList>
    </citation>
    <scope>IDENTIFICATION</scope>
</reference>
<evidence type="ECO:0000256" key="8">
    <source>
        <dbReference type="ARBA" id="ARBA00022833"/>
    </source>
</evidence>
<dbReference type="GO" id="GO:0008270">
    <property type="term" value="F:zinc ion binding"/>
    <property type="evidence" value="ECO:0007669"/>
    <property type="project" value="UniProtKB-UniRule"/>
</dbReference>
<dbReference type="PANTHER" id="PTHR18952:SF127">
    <property type="entry name" value="CARBONIC ANHYDRASE 3"/>
    <property type="match status" value="1"/>
</dbReference>
<keyword evidence="7 13" id="KW-0479">Metal-binding</keyword>
<keyword evidence="16" id="KW-1185">Reference proteome</keyword>
<dbReference type="GeneTree" id="ENSGT00940000159435"/>
<dbReference type="InterPro" id="IPR023561">
    <property type="entry name" value="Carbonic_anhydrase_a-class"/>
</dbReference>
<comment type="function">
    <text evidence="2 13">Reversible hydration of carbon dioxide.</text>
</comment>